<keyword evidence="1" id="KW-0472">Membrane</keyword>
<dbReference type="EMBL" id="CAJNOR010000997">
    <property type="protein sequence ID" value="CAF1053409.1"/>
    <property type="molecule type" value="Genomic_DNA"/>
</dbReference>
<organism evidence="2 4">
    <name type="scientific">Adineta ricciae</name>
    <name type="common">Rotifer</name>
    <dbReference type="NCBI Taxonomy" id="249248"/>
    <lineage>
        <taxon>Eukaryota</taxon>
        <taxon>Metazoa</taxon>
        <taxon>Spiralia</taxon>
        <taxon>Gnathifera</taxon>
        <taxon>Rotifera</taxon>
        <taxon>Eurotatoria</taxon>
        <taxon>Bdelloidea</taxon>
        <taxon>Adinetida</taxon>
        <taxon>Adinetidae</taxon>
        <taxon>Adineta</taxon>
    </lineage>
</organism>
<comment type="caution">
    <text evidence="2">The sequence shown here is derived from an EMBL/GenBank/DDBJ whole genome shotgun (WGS) entry which is preliminary data.</text>
</comment>
<reference evidence="2" key="1">
    <citation type="submission" date="2021-02" db="EMBL/GenBank/DDBJ databases">
        <authorList>
            <person name="Nowell W R."/>
        </authorList>
    </citation>
    <scope>NUCLEOTIDE SEQUENCE</scope>
</reference>
<dbReference type="Gene3D" id="1.20.140.150">
    <property type="match status" value="1"/>
</dbReference>
<keyword evidence="1" id="KW-1133">Transmembrane helix</keyword>
<protein>
    <submittedName>
        <fullName evidence="2">Uncharacterized protein</fullName>
    </submittedName>
</protein>
<proteinExistence type="predicted"/>
<dbReference type="AlphaFoldDB" id="A0A814KMV4"/>
<dbReference type="Proteomes" id="UP000663852">
    <property type="component" value="Unassembled WGS sequence"/>
</dbReference>
<dbReference type="EMBL" id="CAJNOJ010000103">
    <property type="protein sequence ID" value="CAF1115719.1"/>
    <property type="molecule type" value="Genomic_DNA"/>
</dbReference>
<evidence type="ECO:0000256" key="1">
    <source>
        <dbReference type="SAM" id="Phobius"/>
    </source>
</evidence>
<accession>A0A814KMV4</accession>
<sequence>MKILVILFLGLALILAFLGTITNRWYQSLSNDFHEGLWLFCQRFSSDSSSSTSTINYCRRQPFVKSQALAISGMILLFIAFVSSIVYFYQKTARLLVYFIILILVASTLLLIFSYLLYSRSPHSRQLGYSIYFMLISSILVLISTALITFLAKTVRPPPPTIRLN</sequence>
<feature type="transmembrane region" description="Helical" evidence="1">
    <location>
        <begin position="69"/>
        <end position="89"/>
    </location>
</feature>
<dbReference type="OrthoDB" id="10064631at2759"/>
<gene>
    <name evidence="3" type="ORF">EDS130_LOCUS20774</name>
    <name evidence="2" type="ORF">XAT740_LOCUS15895</name>
</gene>
<name>A0A814KMV4_ADIRI</name>
<evidence type="ECO:0000313" key="2">
    <source>
        <dbReference type="EMBL" id="CAF1053409.1"/>
    </source>
</evidence>
<feature type="transmembrane region" description="Helical" evidence="1">
    <location>
        <begin position="130"/>
        <end position="152"/>
    </location>
</feature>
<keyword evidence="4" id="KW-1185">Reference proteome</keyword>
<dbReference type="Proteomes" id="UP000663828">
    <property type="component" value="Unassembled WGS sequence"/>
</dbReference>
<keyword evidence="1" id="KW-0812">Transmembrane</keyword>
<feature type="transmembrane region" description="Helical" evidence="1">
    <location>
        <begin position="96"/>
        <end position="118"/>
    </location>
</feature>
<evidence type="ECO:0000313" key="4">
    <source>
        <dbReference type="Proteomes" id="UP000663828"/>
    </source>
</evidence>
<evidence type="ECO:0000313" key="3">
    <source>
        <dbReference type="EMBL" id="CAF1115719.1"/>
    </source>
</evidence>